<evidence type="ECO:0000313" key="3">
    <source>
        <dbReference type="Proteomes" id="UP001165121"/>
    </source>
</evidence>
<dbReference type="AlphaFoldDB" id="A0A9W6YB60"/>
<name>A0A9W6YB60_9STRA</name>
<dbReference type="EMBL" id="BSXT01004211">
    <property type="protein sequence ID" value="GMF57129.1"/>
    <property type="molecule type" value="Genomic_DNA"/>
</dbReference>
<reference evidence="2" key="1">
    <citation type="submission" date="2023-04" db="EMBL/GenBank/DDBJ databases">
        <title>Phytophthora fragariaefolia NBRC 109709.</title>
        <authorList>
            <person name="Ichikawa N."/>
            <person name="Sato H."/>
            <person name="Tonouchi N."/>
        </authorList>
    </citation>
    <scope>NUCLEOTIDE SEQUENCE</scope>
    <source>
        <strain evidence="2">NBRC 109709</strain>
    </source>
</reference>
<proteinExistence type="predicted"/>
<comment type="caution">
    <text evidence="2">The sequence shown here is derived from an EMBL/GenBank/DDBJ whole genome shotgun (WGS) entry which is preliminary data.</text>
</comment>
<organism evidence="2 3">
    <name type="scientific">Phytophthora fragariaefolia</name>
    <dbReference type="NCBI Taxonomy" id="1490495"/>
    <lineage>
        <taxon>Eukaryota</taxon>
        <taxon>Sar</taxon>
        <taxon>Stramenopiles</taxon>
        <taxon>Oomycota</taxon>
        <taxon>Peronosporomycetes</taxon>
        <taxon>Peronosporales</taxon>
        <taxon>Peronosporaceae</taxon>
        <taxon>Phytophthora</taxon>
    </lineage>
</organism>
<gene>
    <name evidence="2" type="ORF">Pfra01_002436400</name>
</gene>
<evidence type="ECO:0000256" key="1">
    <source>
        <dbReference type="SAM" id="MobiDB-lite"/>
    </source>
</evidence>
<feature type="compositionally biased region" description="Polar residues" evidence="1">
    <location>
        <begin position="13"/>
        <end position="23"/>
    </location>
</feature>
<evidence type="ECO:0000313" key="2">
    <source>
        <dbReference type="EMBL" id="GMF57129.1"/>
    </source>
</evidence>
<feature type="region of interest" description="Disordered" evidence="1">
    <location>
        <begin position="13"/>
        <end position="53"/>
    </location>
</feature>
<protein>
    <submittedName>
        <fullName evidence="2">Unnamed protein product</fullName>
    </submittedName>
</protein>
<dbReference type="Proteomes" id="UP001165121">
    <property type="component" value="Unassembled WGS sequence"/>
</dbReference>
<sequence length="171" mass="18805">MKTIFKCSKCSSLKDSGKVTTQKSGEDHEEETAEEMLIRTRAPPSKVSVPSYGGFDDHADVPYEDDRGDVDDTFDLTSIVTTDSSTSKPALDAKIIVATVAKFVAGLNIRSTSTLLQHALMNTFGWATCSVATIHCRKHYNWQKAIDISHLEQTKPSKVQSIGSLENYGFQ</sequence>
<accession>A0A9W6YB60</accession>
<keyword evidence="3" id="KW-1185">Reference proteome</keyword>